<comment type="subcellular location">
    <subcellularLocation>
        <location evidence="1">Cell outer membrane</location>
        <topology evidence="1">Multi-pass membrane protein</topology>
    </subcellularLocation>
</comment>
<evidence type="ECO:0000259" key="12">
    <source>
        <dbReference type="Pfam" id="PF13609"/>
    </source>
</evidence>
<dbReference type="Gene3D" id="2.40.160.10">
    <property type="entry name" value="Porin"/>
    <property type="match status" value="1"/>
</dbReference>
<dbReference type="EMBL" id="JAATIZ010000001">
    <property type="protein sequence ID" value="NJB63790.1"/>
    <property type="molecule type" value="Genomic_DNA"/>
</dbReference>
<evidence type="ECO:0000256" key="6">
    <source>
        <dbReference type="ARBA" id="ARBA00022729"/>
    </source>
</evidence>
<reference evidence="13 15" key="1">
    <citation type="submission" date="2017-01" db="EMBL/GenBank/DDBJ databases">
        <title>Complete Genome Sequence of Paenalcaligenes hominis, Isolated from a paraplegic Patient with neurogenic bladder.</title>
        <authorList>
            <person name="Mukhopadhyay R."/>
            <person name="Joaquin J."/>
            <person name="Hogue R."/>
            <person name="Kilaru A."/>
            <person name="Jospin G."/>
            <person name="Mars K."/>
            <person name="Eisen J.A."/>
            <person name="Chaturvedi V."/>
        </authorList>
    </citation>
    <scope>NUCLEOTIDE SEQUENCE [LARGE SCALE GENOMIC DNA]</scope>
    <source>
        <strain evidence="13 15">15S00501</strain>
    </source>
</reference>
<dbReference type="STRING" id="643674.PAEH1_05390"/>
<evidence type="ECO:0000256" key="1">
    <source>
        <dbReference type="ARBA" id="ARBA00004571"/>
    </source>
</evidence>
<dbReference type="Proteomes" id="UP000189369">
    <property type="component" value="Chromosome"/>
</dbReference>
<organism evidence="13 15">
    <name type="scientific">Paenalcaligenes hominis</name>
    <dbReference type="NCBI Taxonomy" id="643674"/>
    <lineage>
        <taxon>Bacteria</taxon>
        <taxon>Pseudomonadati</taxon>
        <taxon>Pseudomonadota</taxon>
        <taxon>Betaproteobacteria</taxon>
        <taxon>Burkholderiales</taxon>
        <taxon>Alcaligenaceae</taxon>
        <taxon>Paenalcaligenes</taxon>
    </lineage>
</organism>
<accession>A0A1U9JZD0</accession>
<name>A0A1U9JZD0_9BURK</name>
<dbReference type="Proteomes" id="UP000783934">
    <property type="component" value="Unassembled WGS sequence"/>
</dbReference>
<gene>
    <name evidence="14" type="ORF">GGR41_000011</name>
    <name evidence="13" type="ORF">PAEH1_05390</name>
</gene>
<keyword evidence="7" id="KW-0406">Ion transport</keyword>
<feature type="signal peptide" evidence="11">
    <location>
        <begin position="1"/>
        <end position="20"/>
    </location>
</feature>
<reference evidence="14 16" key="2">
    <citation type="submission" date="2020-03" db="EMBL/GenBank/DDBJ databases">
        <title>Genomic Encyclopedia of Type Strains, Phase IV (KMG-IV): sequencing the most valuable type-strain genomes for metagenomic binning, comparative biology and taxonomic classification.</title>
        <authorList>
            <person name="Goeker M."/>
        </authorList>
    </citation>
    <scope>NUCLEOTIDE SEQUENCE [LARGE SCALE GENOMIC DNA]</scope>
    <source>
        <strain evidence="14 16">DSM 26613</strain>
    </source>
</reference>
<keyword evidence="5" id="KW-0812">Transmembrane</keyword>
<evidence type="ECO:0000313" key="15">
    <source>
        <dbReference type="Proteomes" id="UP000189369"/>
    </source>
</evidence>
<dbReference type="RefSeq" id="WP_077733705.1">
    <property type="nucleotide sequence ID" value="NZ_BMCQ01000002.1"/>
</dbReference>
<dbReference type="GO" id="GO:0046930">
    <property type="term" value="C:pore complex"/>
    <property type="evidence" value="ECO:0007669"/>
    <property type="project" value="UniProtKB-KW"/>
</dbReference>
<keyword evidence="8" id="KW-0626">Porin</keyword>
<evidence type="ECO:0000256" key="8">
    <source>
        <dbReference type="ARBA" id="ARBA00023114"/>
    </source>
</evidence>
<dbReference type="AlphaFoldDB" id="A0A1U9JZD0"/>
<keyword evidence="10" id="KW-0998">Cell outer membrane</keyword>
<dbReference type="KEGG" id="phn:PAEH1_05390"/>
<evidence type="ECO:0000256" key="11">
    <source>
        <dbReference type="SAM" id="SignalP"/>
    </source>
</evidence>
<dbReference type="Pfam" id="PF13609">
    <property type="entry name" value="Porin_4"/>
    <property type="match status" value="1"/>
</dbReference>
<keyword evidence="16" id="KW-1185">Reference proteome</keyword>
<dbReference type="GO" id="GO:0006811">
    <property type="term" value="P:monoatomic ion transport"/>
    <property type="evidence" value="ECO:0007669"/>
    <property type="project" value="UniProtKB-KW"/>
</dbReference>
<keyword evidence="3" id="KW-0813">Transport</keyword>
<protein>
    <submittedName>
        <fullName evidence="14">Porin</fullName>
    </submittedName>
</protein>
<keyword evidence="4" id="KW-1134">Transmembrane beta strand</keyword>
<dbReference type="CDD" id="cd00342">
    <property type="entry name" value="gram_neg_porins"/>
    <property type="match status" value="1"/>
</dbReference>
<evidence type="ECO:0000256" key="7">
    <source>
        <dbReference type="ARBA" id="ARBA00023065"/>
    </source>
</evidence>
<evidence type="ECO:0000256" key="4">
    <source>
        <dbReference type="ARBA" id="ARBA00022452"/>
    </source>
</evidence>
<dbReference type="PANTHER" id="PTHR34501:SF9">
    <property type="entry name" value="MAJOR OUTER MEMBRANE PROTEIN P.IA"/>
    <property type="match status" value="1"/>
</dbReference>
<evidence type="ECO:0000313" key="13">
    <source>
        <dbReference type="EMBL" id="AQS51150.1"/>
    </source>
</evidence>
<evidence type="ECO:0000256" key="10">
    <source>
        <dbReference type="ARBA" id="ARBA00023237"/>
    </source>
</evidence>
<dbReference type="InterPro" id="IPR050298">
    <property type="entry name" value="Gram-neg_bact_OMP"/>
</dbReference>
<feature type="domain" description="Porin" evidence="12">
    <location>
        <begin position="7"/>
        <end position="343"/>
    </location>
</feature>
<keyword evidence="9" id="KW-0472">Membrane</keyword>
<evidence type="ECO:0000313" key="14">
    <source>
        <dbReference type="EMBL" id="NJB63790.1"/>
    </source>
</evidence>
<dbReference type="InterPro" id="IPR033900">
    <property type="entry name" value="Gram_neg_porin_domain"/>
</dbReference>
<feature type="chain" id="PRO_5012843831" evidence="11">
    <location>
        <begin position="21"/>
        <end position="361"/>
    </location>
</feature>
<evidence type="ECO:0000256" key="3">
    <source>
        <dbReference type="ARBA" id="ARBA00022448"/>
    </source>
</evidence>
<dbReference type="SUPFAM" id="SSF56935">
    <property type="entry name" value="Porins"/>
    <property type="match status" value="1"/>
</dbReference>
<dbReference type="GO" id="GO:0009279">
    <property type="term" value="C:cell outer membrane"/>
    <property type="evidence" value="ECO:0007669"/>
    <property type="project" value="UniProtKB-SubCell"/>
</dbReference>
<sequence length="361" mass="38906">MKKTLLAAALMAGFAGIAQAETSVTLYGIVDAGVGYDRTKTHVNGEKQTRTGLLQGVQSGNRWGLKGTEDLGNGLRATFQLESGFELATGNQLQSDSSNDRLFGRWATLGLAGDSWGRLDMGRQTTVGSQYFVDVHGQHWDATGSGRAFRGQDTNRIDNSIIYQTPNFSGFQAGVGYSFQANGGQVAKVSGSKDVNKSAITTGIRYANGPIAVAASYDQVRLPVPGVAEKYKNGQTWAVSGSYDFEVVALSLAFGQDFNGNYTSAYGANRTYNKNFDYNNYAVALAFPLGEGKLSGEYSMKQPRKAAKDAGEKKQHAYSLAYKHPLSKRTDVYAVGGYVKNLNNQNKDTRTVAGVGLTHRF</sequence>
<dbReference type="GO" id="GO:0015288">
    <property type="term" value="F:porin activity"/>
    <property type="evidence" value="ECO:0007669"/>
    <property type="project" value="UniProtKB-KW"/>
</dbReference>
<evidence type="ECO:0000256" key="9">
    <source>
        <dbReference type="ARBA" id="ARBA00023136"/>
    </source>
</evidence>
<proteinExistence type="predicted"/>
<keyword evidence="6 11" id="KW-0732">Signal</keyword>
<dbReference type="EMBL" id="CP019697">
    <property type="protein sequence ID" value="AQS51150.1"/>
    <property type="molecule type" value="Genomic_DNA"/>
</dbReference>
<evidence type="ECO:0000256" key="2">
    <source>
        <dbReference type="ARBA" id="ARBA00011233"/>
    </source>
</evidence>
<dbReference type="PRINTS" id="PR00184">
    <property type="entry name" value="NEISSPPORIN"/>
</dbReference>
<evidence type="ECO:0000313" key="16">
    <source>
        <dbReference type="Proteomes" id="UP000783934"/>
    </source>
</evidence>
<dbReference type="InterPro" id="IPR023614">
    <property type="entry name" value="Porin_dom_sf"/>
</dbReference>
<evidence type="ECO:0000256" key="5">
    <source>
        <dbReference type="ARBA" id="ARBA00022692"/>
    </source>
</evidence>
<comment type="subunit">
    <text evidence="2">Homotrimer.</text>
</comment>
<dbReference type="InterPro" id="IPR002299">
    <property type="entry name" value="Porin_Neis"/>
</dbReference>
<dbReference type="PANTHER" id="PTHR34501">
    <property type="entry name" value="PROTEIN YDDL-RELATED"/>
    <property type="match status" value="1"/>
</dbReference>
<dbReference type="OrthoDB" id="8520696at2"/>